<feature type="region of interest" description="Disordered" evidence="3">
    <location>
        <begin position="865"/>
        <end position="914"/>
    </location>
</feature>
<name>A0A3R7PAU1_9TRYP</name>
<dbReference type="Proteomes" id="UP000284403">
    <property type="component" value="Unassembled WGS sequence"/>
</dbReference>
<evidence type="ECO:0000256" key="2">
    <source>
        <dbReference type="ARBA" id="ARBA00022737"/>
    </source>
</evidence>
<feature type="region of interest" description="Disordered" evidence="3">
    <location>
        <begin position="55"/>
        <end position="151"/>
    </location>
</feature>
<feature type="region of interest" description="Disordered" evidence="3">
    <location>
        <begin position="955"/>
        <end position="979"/>
    </location>
</feature>
<feature type="compositionally biased region" description="Low complexity" evidence="3">
    <location>
        <begin position="1183"/>
        <end position="1195"/>
    </location>
</feature>
<gene>
    <name evidence="4" type="ORF">Tco025E_03740</name>
</gene>
<dbReference type="PANTHER" id="PTHR46093">
    <property type="entry name" value="ACYL-COA-BINDING DOMAIN-CONTAINING PROTEIN 5"/>
    <property type="match status" value="1"/>
</dbReference>
<dbReference type="PANTHER" id="PTHR46093:SF18">
    <property type="entry name" value="FIBRONECTIN TYPE-III DOMAIN-CONTAINING PROTEIN"/>
    <property type="match status" value="1"/>
</dbReference>
<protein>
    <submittedName>
        <fullName evidence="4">Uncharacterized protein</fullName>
    </submittedName>
</protein>
<feature type="region of interest" description="Disordered" evidence="3">
    <location>
        <begin position="1218"/>
        <end position="1251"/>
    </location>
</feature>
<comment type="caution">
    <text evidence="4">The sequence shown here is derived from an EMBL/GenBank/DDBJ whole genome shotgun (WGS) entry which is preliminary data.</text>
</comment>
<evidence type="ECO:0000256" key="3">
    <source>
        <dbReference type="SAM" id="MobiDB-lite"/>
    </source>
</evidence>
<keyword evidence="1" id="KW-0880">Kelch repeat</keyword>
<dbReference type="OrthoDB" id="10250130at2759"/>
<evidence type="ECO:0000313" key="4">
    <source>
        <dbReference type="EMBL" id="RNF20512.1"/>
    </source>
</evidence>
<feature type="compositionally biased region" description="Basic and acidic residues" evidence="3">
    <location>
        <begin position="1234"/>
        <end position="1246"/>
    </location>
</feature>
<keyword evidence="5" id="KW-1185">Reference proteome</keyword>
<dbReference type="RefSeq" id="XP_029229230.1">
    <property type="nucleotide sequence ID" value="XM_029370658.1"/>
</dbReference>
<keyword evidence="2" id="KW-0677">Repeat</keyword>
<dbReference type="Pfam" id="PF24681">
    <property type="entry name" value="Kelch_KLHDC2_KLHL20_DRC7"/>
    <property type="match status" value="1"/>
</dbReference>
<proteinExistence type="predicted"/>
<feature type="compositionally biased region" description="Basic and acidic residues" evidence="3">
    <location>
        <begin position="865"/>
        <end position="878"/>
    </location>
</feature>
<feature type="region of interest" description="Disordered" evidence="3">
    <location>
        <begin position="1484"/>
        <end position="1540"/>
    </location>
</feature>
<dbReference type="SUPFAM" id="SSF117281">
    <property type="entry name" value="Kelch motif"/>
    <property type="match status" value="2"/>
</dbReference>
<accession>A0A3R7PAU1</accession>
<evidence type="ECO:0000256" key="1">
    <source>
        <dbReference type="ARBA" id="ARBA00022441"/>
    </source>
</evidence>
<dbReference type="Gene3D" id="2.120.10.80">
    <property type="entry name" value="Kelch-type beta propeller"/>
    <property type="match status" value="2"/>
</dbReference>
<organism evidence="4 5">
    <name type="scientific">Trypanosoma conorhini</name>
    <dbReference type="NCBI Taxonomy" id="83891"/>
    <lineage>
        <taxon>Eukaryota</taxon>
        <taxon>Discoba</taxon>
        <taxon>Euglenozoa</taxon>
        <taxon>Kinetoplastea</taxon>
        <taxon>Metakinetoplastina</taxon>
        <taxon>Trypanosomatida</taxon>
        <taxon>Trypanosomatidae</taxon>
        <taxon>Trypanosoma</taxon>
    </lineage>
</organism>
<feature type="region of interest" description="Disordered" evidence="3">
    <location>
        <begin position="1161"/>
        <end position="1198"/>
    </location>
</feature>
<dbReference type="GeneID" id="40317351"/>
<sequence>MELQQGADGNIELEVVRTDGRPIVCRPIDVGELLNQKGRTVEVGDGVHVRLEEYSSEEFASTSDEAAEGTDSDGSASECVSSGRIEAPPGYRRVAGHDDAFSLRGGGEVPDAKRLRPQSPGRSMEVAVTRPSSSSSNNNNKHGKGTLPSRRDVWAAFAPPTDPERSYKWLQSTSLMPSATSRRFRLPPLMLHAAASYLSPVDQGQRILVHGGTTNVGKTVEREVYEFSLLTGHWRRLEGKHVLFPGNYGHAAVVVEQPQRLVVIGGVGPGGNPVQTETASDDFFKQRGRLLFPCKGTGRTRRPPSLRTEIVDSEKPTLWSLAMQVEQEPSLGLLPMLFEMDLKTLRWRVVQTTPEIPVAFHTSVAISHTIYVFGGLTNRLLVSTQLIAIDAKTYTVSLVHSSTVAPKARYLHTAIMYGNWMIIYGGFDAHNNPLDDVWAFDVVNRRWEQLECHGAPARGAHASCLVGSRLFVVGGFGSAIAAGEKPTSSIFALQLVPTSTGQYLWKQLTVRPTIPPIAFSVACHCADDASLILYGGCTVAGKSMPKRTPDAKRLKPRVAAIQSGGKRHNHRHLHDADDEDGNDDDFWKGLLPFNDGLVLTFPVKRQKKSLAGSHADGSEETAMYVNELGVVTDPEEMTPEFRAFVRRQHDFLLMKDASRAQAMKRTTIEELENMEPHLYLTPEEIALLLDRGNLLCDSFTEYKMETLPHNIPDRENRVHLNDECLSLSRQIRDVLVSMKGQAPGLTAVKSKTHRVKTGEKFEDHSAAKPFRRVVVMGLVKEIKANLKRIHTLNKVILTLEWEEKLVYLDAVKKMKTRLVEFVQTVKDVLDKYIERSVESLVSAAEKQKDNLRRLAEIVEKNRHDKIFQTEEPDPERQRVKQMWRKGEGSASPQKDSKRSVSLYRHRRRSRSTGAGYYKDEAKAVISLQPKEVEHLLKKVQLVLKVANLFGDYCKSTKSPEHRQPSEGPPPPSAAPPTLAASEAQALAVPSALAIVEAVAPSNLALVTRTAETDMGAASPSELVIRRSDAIRQEAMEKAVAVGQCVRAFAKELETPSLVGDKLDSQTGVSKDGDGQTLLRLSSLRPLLSCKRQLVQLGEKVPGIRVNRWSVEDVAGAPQDEEAQKRFERMSMCLSALVQRLTATFLAKAGGRQPRSAIRQVQLEGARRAASSSSAHPPPRAPRPRLLLTSPSPLSTRHGRVVRVIPTAGPSEVAAIHQGGEEGAPQKQETSPSPPREHQQEEEEKKQPSSCVFAPLSTPWVPVHPPSLDATAATPEIPRPISLTSNEAKSLVAPLYTASPFTGEGVIISSVKETKVIPNANPREATWEEKNSATIAPCTDAFNAVSCGDARQPQPPCIVVSRGPTTTKTDFNLSMLTELSPLGGSLSATHIDMRPGMVEGDKPASSGMVSLSPGVFRGPNASVVEGRPEMGLSPQQETMILEDDYFLFGRRYASEPVVAPPVVEDTERRQVVAAVDSPLVDRPERTVKVSPPVGTPAGLTVAAPRRHVGPSLSRQRPSSDPAPAAWTDASARPLREEMFRGRLTPGEVQILQARERLRAPSSRR</sequence>
<dbReference type="EMBL" id="MKKU01000177">
    <property type="protein sequence ID" value="RNF20512.1"/>
    <property type="molecule type" value="Genomic_DNA"/>
</dbReference>
<dbReference type="InterPro" id="IPR015915">
    <property type="entry name" value="Kelch-typ_b-propeller"/>
</dbReference>
<reference evidence="4 5" key="1">
    <citation type="journal article" date="2018" name="BMC Genomics">
        <title>Genomic comparison of Trypanosoma conorhini and Trypanosoma rangeli to Trypanosoma cruzi strains of high and low virulence.</title>
        <authorList>
            <person name="Bradwell K.R."/>
            <person name="Koparde V.N."/>
            <person name="Matveyev A.V."/>
            <person name="Serrano M.G."/>
            <person name="Alves J.M."/>
            <person name="Parikh H."/>
            <person name="Huang B."/>
            <person name="Lee V."/>
            <person name="Espinosa-Alvarez O."/>
            <person name="Ortiz P.A."/>
            <person name="Costa-Martins A.G."/>
            <person name="Teixeira M.M."/>
            <person name="Buck G.A."/>
        </authorList>
    </citation>
    <scope>NUCLEOTIDE SEQUENCE [LARGE SCALE GENOMIC DNA]</scope>
    <source>
        <strain evidence="4 5">025E</strain>
    </source>
</reference>
<evidence type="ECO:0000313" key="5">
    <source>
        <dbReference type="Proteomes" id="UP000284403"/>
    </source>
</evidence>